<feature type="transmembrane region" description="Helical" evidence="13">
    <location>
        <begin position="20"/>
        <end position="48"/>
    </location>
</feature>
<dbReference type="GO" id="GO:0005044">
    <property type="term" value="F:scavenger receptor activity"/>
    <property type="evidence" value="ECO:0007669"/>
    <property type="project" value="TreeGrafter"/>
</dbReference>
<evidence type="ECO:0000256" key="10">
    <source>
        <dbReference type="ARBA" id="ARBA00023170"/>
    </source>
</evidence>
<reference evidence="14" key="1">
    <citation type="journal article" date="2015" name="BMC Genomics">
        <title>Candidate chemosensory genes identified in Colaphellus bowringi by antennal transcriptome analysis.</title>
        <authorList>
            <person name="Li X.M."/>
            <person name="Zhu X.Y."/>
            <person name="Wang Z.Q."/>
            <person name="Wang Y."/>
            <person name="He P."/>
            <person name="Chen G."/>
            <person name="Sun L."/>
            <person name="Deng D.G."/>
            <person name="Zhang Y.N."/>
        </authorList>
    </citation>
    <scope>NUCLEOTIDE SEQUENCE</scope>
</reference>
<comment type="similarity">
    <text evidence="2">Belongs to the CD36 family.</text>
</comment>
<sequence>MKFYSVLFVVKDRANMLNKFNITVSGKIIVILGVFGLFCIFAGFYVGFKAVPDVITDKIWDMKVLKENTEQWGMFMKTPFPFTFKVYLFDVQNPQEILQGAKPVLRETGPFVYKVYKWKSEVEWDTPDDISYFSYMRFEFDRKASGIFSEDMKVTLFNTAYYGMLQKIDETQPEVLSTVEGVLPSIFGENHGLFIKVKVKDYLFDGLKICENEGKDGGFVAGMVCKQMIARLPESKNLRLEDNSILFSNMHYKNNTHQGRFTVKSGGQNRTETATLTLFNGKSYISSWTGEKSMCNKIRGATTVFPVNIEKNMTFEAYSEDICRTIPLEYSAEETVKDIVGYKFSAMNDSFSSTKKENFCYCTNTTRTLDGEYGCLKDGVTDLKTCIGSSILVSFPHLLYGDEEYLDSVIGLNPEKSKHETTVILEPISGFPLSVTQRIQFNTFLRPIDNVISLENVSKSLFPLLWVEESLILDDQYTDMLKNELFRTIKIVDIVKWVTIGSGAACVLIALILRMSSKTT</sequence>
<keyword evidence="8 13" id="KW-0472">Membrane</keyword>
<organism evidence="14">
    <name type="scientific">Colaphellus bowringi</name>
    <dbReference type="NCBI Taxonomy" id="561076"/>
    <lineage>
        <taxon>Eukaryota</taxon>
        <taxon>Metazoa</taxon>
        <taxon>Ecdysozoa</taxon>
        <taxon>Arthropoda</taxon>
        <taxon>Hexapoda</taxon>
        <taxon>Insecta</taxon>
        <taxon>Pterygota</taxon>
        <taxon>Neoptera</taxon>
        <taxon>Endopterygota</taxon>
        <taxon>Coleoptera</taxon>
        <taxon>Polyphaga</taxon>
        <taxon>Cucujiformia</taxon>
        <taxon>Chrysomeloidea</taxon>
        <taxon>Chrysomelidae</taxon>
        <taxon>Chrysomelinae</taxon>
        <taxon>Chrysomelini</taxon>
        <taxon>Colaphellus</taxon>
    </lineage>
</organism>
<evidence type="ECO:0000256" key="9">
    <source>
        <dbReference type="ARBA" id="ARBA00023157"/>
    </source>
</evidence>
<keyword evidence="5 13" id="KW-0812">Transmembrane</keyword>
<proteinExistence type="evidence at transcript level"/>
<dbReference type="PANTHER" id="PTHR11923:SF109">
    <property type="entry name" value="SENSORY NEURON MEMBRANE PROTEIN 2"/>
    <property type="match status" value="1"/>
</dbReference>
<evidence type="ECO:0000256" key="3">
    <source>
        <dbReference type="ARBA" id="ARBA00022475"/>
    </source>
</evidence>
<dbReference type="EMBL" id="KT381539">
    <property type="protein sequence ID" value="ALR72545.1"/>
    <property type="molecule type" value="mRNA"/>
</dbReference>
<dbReference type="GO" id="GO:0005737">
    <property type="term" value="C:cytoplasm"/>
    <property type="evidence" value="ECO:0007669"/>
    <property type="project" value="TreeGrafter"/>
</dbReference>
<evidence type="ECO:0000256" key="7">
    <source>
        <dbReference type="ARBA" id="ARBA00022989"/>
    </source>
</evidence>
<evidence type="ECO:0000256" key="5">
    <source>
        <dbReference type="ARBA" id="ARBA00022692"/>
    </source>
</evidence>
<evidence type="ECO:0000256" key="1">
    <source>
        <dbReference type="ARBA" id="ARBA00004236"/>
    </source>
</evidence>
<accession>A0A0S3J3G0</accession>
<evidence type="ECO:0000256" key="8">
    <source>
        <dbReference type="ARBA" id="ARBA00023136"/>
    </source>
</evidence>
<evidence type="ECO:0000256" key="4">
    <source>
        <dbReference type="ARBA" id="ARBA00022606"/>
    </source>
</evidence>
<keyword evidence="4" id="KW-0716">Sensory transduction</keyword>
<dbReference type="PRINTS" id="PR01609">
    <property type="entry name" value="CD36FAMILY"/>
</dbReference>
<dbReference type="AlphaFoldDB" id="A0A0S3J3G0"/>
<keyword evidence="3" id="KW-1003">Cell membrane</keyword>
<keyword evidence="9" id="KW-1015">Disulfide bond</keyword>
<protein>
    <recommendedName>
        <fullName evidence="12">Sensory neuron membrane protein 2</fullName>
    </recommendedName>
</protein>
<feature type="transmembrane region" description="Helical" evidence="13">
    <location>
        <begin position="494"/>
        <end position="513"/>
    </location>
</feature>
<comment type="subcellular location">
    <subcellularLocation>
        <location evidence="1">Cell membrane</location>
    </subcellularLocation>
</comment>
<dbReference type="InterPro" id="IPR002159">
    <property type="entry name" value="CD36_fam"/>
</dbReference>
<dbReference type="Pfam" id="PF01130">
    <property type="entry name" value="CD36"/>
    <property type="match status" value="1"/>
</dbReference>
<name>A0A0S3J3G0_9CUCU</name>
<keyword evidence="6" id="KW-0552">Olfaction</keyword>
<evidence type="ECO:0000313" key="14">
    <source>
        <dbReference type="EMBL" id="ALR72545.1"/>
    </source>
</evidence>
<keyword evidence="10" id="KW-0675">Receptor</keyword>
<evidence type="ECO:0000256" key="11">
    <source>
        <dbReference type="ARBA" id="ARBA00023180"/>
    </source>
</evidence>
<evidence type="ECO:0000256" key="6">
    <source>
        <dbReference type="ARBA" id="ARBA00022725"/>
    </source>
</evidence>
<dbReference type="PANTHER" id="PTHR11923">
    <property type="entry name" value="SCAVENGER RECEPTOR CLASS B TYPE-1 SR-B1"/>
    <property type="match status" value="1"/>
</dbReference>
<dbReference type="GO" id="GO:0007608">
    <property type="term" value="P:sensory perception of smell"/>
    <property type="evidence" value="ECO:0007669"/>
    <property type="project" value="UniProtKB-KW"/>
</dbReference>
<reference evidence="14" key="2">
    <citation type="submission" date="2015-08" db="EMBL/GenBank/DDBJ databases">
        <authorList>
            <person name="Babu N.S."/>
            <person name="Beckwith C.J."/>
            <person name="Beseler K.G."/>
            <person name="Brison A."/>
            <person name="Carone J.V."/>
            <person name="Caskin T.P."/>
            <person name="Diamond M."/>
            <person name="Durham M.E."/>
            <person name="Foxe J.M."/>
            <person name="Go M."/>
            <person name="Henderson B.A."/>
            <person name="Jones I.B."/>
            <person name="McGettigan J.A."/>
            <person name="Micheletti S.J."/>
            <person name="Nasrallah M.E."/>
            <person name="Ortiz D."/>
            <person name="Piller C.R."/>
            <person name="Privatt S.R."/>
            <person name="Schneider S.L."/>
            <person name="Sharp S."/>
            <person name="Smith T.C."/>
            <person name="Stanton J.D."/>
            <person name="Ullery H.E."/>
            <person name="Wilson R.J."/>
            <person name="Serrano M.G."/>
            <person name="Buck G."/>
            <person name="Lee V."/>
            <person name="Wang Y."/>
            <person name="Carvalho R."/>
            <person name="Voegtly L."/>
            <person name="Shi R."/>
            <person name="Duckworth R."/>
            <person name="Johnson A."/>
            <person name="Loviza R."/>
            <person name="Walstead R."/>
            <person name="Shah Z."/>
            <person name="Kiflezghi M."/>
            <person name="Wade K."/>
            <person name="Ball S.L."/>
            <person name="Bradley K.W."/>
            <person name="Asai D.J."/>
            <person name="Bowman C.A."/>
            <person name="Russell D.A."/>
            <person name="Pope W.H."/>
            <person name="Jacobs-Sera D."/>
            <person name="Hendrix R.W."/>
            <person name="Hatfull G.F."/>
        </authorList>
    </citation>
    <scope>NUCLEOTIDE SEQUENCE</scope>
</reference>
<evidence type="ECO:0000256" key="12">
    <source>
        <dbReference type="ARBA" id="ARBA00040645"/>
    </source>
</evidence>
<evidence type="ECO:0000256" key="2">
    <source>
        <dbReference type="ARBA" id="ARBA00010532"/>
    </source>
</evidence>
<dbReference type="GO" id="GO:0005886">
    <property type="term" value="C:plasma membrane"/>
    <property type="evidence" value="ECO:0007669"/>
    <property type="project" value="UniProtKB-SubCell"/>
</dbReference>
<keyword evidence="11" id="KW-0325">Glycoprotein</keyword>
<evidence type="ECO:0000256" key="13">
    <source>
        <dbReference type="SAM" id="Phobius"/>
    </source>
</evidence>
<keyword evidence="7 13" id="KW-1133">Transmembrane helix</keyword>